<organism evidence="1 2">
    <name type="scientific">Chitinophaga parva</name>
    <dbReference type="NCBI Taxonomy" id="2169414"/>
    <lineage>
        <taxon>Bacteria</taxon>
        <taxon>Pseudomonadati</taxon>
        <taxon>Bacteroidota</taxon>
        <taxon>Chitinophagia</taxon>
        <taxon>Chitinophagales</taxon>
        <taxon>Chitinophagaceae</taxon>
        <taxon>Chitinophaga</taxon>
    </lineage>
</organism>
<dbReference type="OrthoDB" id="7057889at2"/>
<comment type="caution">
    <text evidence="1">The sequence shown here is derived from an EMBL/GenBank/DDBJ whole genome shotgun (WGS) entry which is preliminary data.</text>
</comment>
<dbReference type="EMBL" id="QCYK01000001">
    <property type="protein sequence ID" value="PUZ29724.1"/>
    <property type="molecule type" value="Genomic_DNA"/>
</dbReference>
<dbReference type="RefSeq" id="WP_108686362.1">
    <property type="nucleotide sequence ID" value="NZ_QCYK01000001.1"/>
</dbReference>
<keyword evidence="2" id="KW-1185">Reference proteome</keyword>
<dbReference type="AlphaFoldDB" id="A0A2T7BPX1"/>
<name>A0A2T7BPX1_9BACT</name>
<evidence type="ECO:0000313" key="1">
    <source>
        <dbReference type="EMBL" id="PUZ29724.1"/>
    </source>
</evidence>
<proteinExistence type="predicted"/>
<accession>A0A2T7BPX1</accession>
<evidence type="ECO:0000313" key="2">
    <source>
        <dbReference type="Proteomes" id="UP000244450"/>
    </source>
</evidence>
<sequence>MSDLDHKYRTEEKDLRAAIRAEAKKIRGVTAEWENLYVLRSPVNGRLSFFKILTTLEQKMAALLHYTTEWKRLFGESPDDMLAMLKLNMDQEFTRNIIGNTCLPARRPGSNMLWRFNATTR</sequence>
<dbReference type="Proteomes" id="UP000244450">
    <property type="component" value="Unassembled WGS sequence"/>
</dbReference>
<reference evidence="1 2" key="1">
    <citation type="submission" date="2018-04" db="EMBL/GenBank/DDBJ databases">
        <title>Chitinophaga fuyangensis sp. nov., isolated from soil in a chemical factory.</title>
        <authorList>
            <person name="Chen K."/>
        </authorList>
    </citation>
    <scope>NUCLEOTIDE SEQUENCE [LARGE SCALE GENOMIC DNA]</scope>
    <source>
        <strain evidence="1 2">LY-1</strain>
    </source>
</reference>
<gene>
    <name evidence="1" type="ORF">DCC81_09870</name>
</gene>
<protein>
    <submittedName>
        <fullName evidence="1">Uncharacterized protein</fullName>
    </submittedName>
</protein>